<feature type="transmembrane region" description="Helical" evidence="1">
    <location>
        <begin position="49"/>
        <end position="76"/>
    </location>
</feature>
<reference evidence="2" key="1">
    <citation type="submission" date="2021-06" db="EMBL/GenBank/DDBJ databases">
        <authorList>
            <person name="Kallberg Y."/>
            <person name="Tangrot J."/>
            <person name="Rosling A."/>
        </authorList>
    </citation>
    <scope>NUCLEOTIDE SEQUENCE</scope>
    <source>
        <strain evidence="2">AZ414A</strain>
    </source>
</reference>
<name>A0A9N9AEF6_9GLOM</name>
<keyword evidence="1" id="KW-1133">Transmembrane helix</keyword>
<gene>
    <name evidence="2" type="ORF">DEBURN_LOCUS5932</name>
</gene>
<proteinExistence type="predicted"/>
<organism evidence="2 3">
    <name type="scientific">Diversispora eburnea</name>
    <dbReference type="NCBI Taxonomy" id="1213867"/>
    <lineage>
        <taxon>Eukaryota</taxon>
        <taxon>Fungi</taxon>
        <taxon>Fungi incertae sedis</taxon>
        <taxon>Mucoromycota</taxon>
        <taxon>Glomeromycotina</taxon>
        <taxon>Glomeromycetes</taxon>
        <taxon>Diversisporales</taxon>
        <taxon>Diversisporaceae</taxon>
        <taxon>Diversispora</taxon>
    </lineage>
</organism>
<evidence type="ECO:0000313" key="3">
    <source>
        <dbReference type="Proteomes" id="UP000789706"/>
    </source>
</evidence>
<keyword evidence="1" id="KW-0472">Membrane</keyword>
<evidence type="ECO:0000313" key="2">
    <source>
        <dbReference type="EMBL" id="CAG8526600.1"/>
    </source>
</evidence>
<dbReference type="AlphaFoldDB" id="A0A9N9AEF6"/>
<keyword evidence="1" id="KW-0812">Transmembrane</keyword>
<evidence type="ECO:0000256" key="1">
    <source>
        <dbReference type="SAM" id="Phobius"/>
    </source>
</evidence>
<keyword evidence="3" id="KW-1185">Reference proteome</keyword>
<protein>
    <submittedName>
        <fullName evidence="2">3492_t:CDS:1</fullName>
    </submittedName>
</protein>
<comment type="caution">
    <text evidence="2">The sequence shown here is derived from an EMBL/GenBank/DDBJ whole genome shotgun (WGS) entry which is preliminary data.</text>
</comment>
<dbReference type="Proteomes" id="UP000789706">
    <property type="component" value="Unassembled WGS sequence"/>
</dbReference>
<accession>A0A9N9AEF6</accession>
<sequence length="156" mass="17182">MACDLTASNEVGKERSGIVVIKVIIPPNEINANPNNNKIRGRRFTGDELIVAVLVMLVVEMVAVVAVVAVVVMVIVETVVVESKGWEVVVDFWEITESFDLIKNDSFSSGNCVNGIDSGNGKYAVVAITNYIFYYNIRSNWNTIILNNSNNLTKKK</sequence>
<dbReference type="EMBL" id="CAJVPK010000562">
    <property type="protein sequence ID" value="CAG8526600.1"/>
    <property type="molecule type" value="Genomic_DNA"/>
</dbReference>